<proteinExistence type="predicted"/>
<reference evidence="3" key="1">
    <citation type="submission" date="2023-07" db="EMBL/GenBank/DDBJ databases">
        <title>Genomic Encyclopedia of Type Strains, Phase IV (KMG-IV): sequencing the most valuable type-strain genomes for metagenomic binning, comparative biology and taxonomic classification.</title>
        <authorList>
            <person name="Goeker M."/>
        </authorList>
    </citation>
    <scope>NUCLEOTIDE SEQUENCE</scope>
    <source>
        <strain evidence="3">DSM 26174</strain>
    </source>
</reference>
<dbReference type="Proteomes" id="UP001185092">
    <property type="component" value="Unassembled WGS sequence"/>
</dbReference>
<gene>
    <name evidence="3" type="ORF">HNQ88_005096</name>
</gene>
<comment type="caution">
    <text evidence="3">The sequence shown here is derived from an EMBL/GenBank/DDBJ whole genome shotgun (WGS) entry which is preliminary data.</text>
</comment>
<dbReference type="Pfam" id="PF13884">
    <property type="entry name" value="Peptidase_S74"/>
    <property type="match status" value="1"/>
</dbReference>
<dbReference type="Gene3D" id="1.10.10.10">
    <property type="entry name" value="Winged helix-like DNA-binding domain superfamily/Winged helix DNA-binding domain"/>
    <property type="match status" value="1"/>
</dbReference>
<evidence type="ECO:0000259" key="2">
    <source>
        <dbReference type="PROSITE" id="PS51688"/>
    </source>
</evidence>
<feature type="non-terminal residue" evidence="3">
    <location>
        <position position="1"/>
    </location>
</feature>
<sequence length="740" mass="80174">AIADLVGDINTDDQNLTLSGSTLSIEDGNDVDLSSINTDDQQLTYDASTQVVTLENGGTVDLSALLDNTDAQQISYDAANQVINLSNGGQIAIADLVGDINTDDQQLTYDAATQVVTLENGGTVDLSALLDNTDAQQISYDAANQVINLSNGGQIAIADLVGDINTDDQQLTYDAATQVVTLENGGTVDLSALLDNTDAQQISYDAANQVINLSNGGQIAIADLVGDINTDDQNLTLSGSTLSIEDGNDVDLSSINTDNQIIDQFSLVNNELRISLENDGEVAKTVDLSTLDNSDLSQDHIFIGDINGKAAEVAYYQTHFKIDPSQGFKLKEQSISGSLIQSQAVKPSKVYANYAEIYVGTDNNYMDDILLDLNVFDLDTVNKVLSLDASIMNDNDTDPTNELQDFVITGNTLSISGSGTSLSFDNSHFDLNANTISIKDAAISTGKIQDDAVEPEKISSGSSGQVLTTNSSGDVVWKDPSSTDISNAKFKLNDKGFTVYHGDESGAFNGTSNFTLNDDHEIHGDTRYNGNQLLKRTTGELNYGSTSAYNDRFGYYSISQYGRLHMYGYDGIYLDGGLSGIYLNSTQIYTSGSWWRASDKRLKKDIHSIESALEKVLKLNGMSYHWKKSDEHEYGLIAQEVEEILPKLVSVNPDGFKSVNYTGIIPFLIEAIKKQQTIIEDLTMKLAKGETDIESLKSALEFQAKSMKLQSKLIDKLSSENKGMKSDIELIKQQLQISGK</sequence>
<feature type="domain" description="Peptidase S74" evidence="2">
    <location>
        <begin position="598"/>
        <end position="686"/>
    </location>
</feature>
<name>A0AAE3XU49_9BACT</name>
<keyword evidence="1" id="KW-0175">Coiled coil</keyword>
<protein>
    <recommendedName>
        <fullName evidence="2">Peptidase S74 domain-containing protein</fullName>
    </recommendedName>
</protein>
<dbReference type="AlphaFoldDB" id="A0AAE3XU49"/>
<dbReference type="PROSITE" id="PS51688">
    <property type="entry name" value="ICA"/>
    <property type="match status" value="1"/>
</dbReference>
<dbReference type="RefSeq" id="WP_309943295.1">
    <property type="nucleotide sequence ID" value="NZ_JAVDQD010000015.1"/>
</dbReference>
<keyword evidence="4" id="KW-1185">Reference proteome</keyword>
<evidence type="ECO:0000313" key="3">
    <source>
        <dbReference type="EMBL" id="MDR6242009.1"/>
    </source>
</evidence>
<dbReference type="InterPro" id="IPR036388">
    <property type="entry name" value="WH-like_DNA-bd_sf"/>
</dbReference>
<evidence type="ECO:0000256" key="1">
    <source>
        <dbReference type="SAM" id="Coils"/>
    </source>
</evidence>
<evidence type="ECO:0000313" key="4">
    <source>
        <dbReference type="Proteomes" id="UP001185092"/>
    </source>
</evidence>
<accession>A0AAE3XU49</accession>
<feature type="coiled-coil region" evidence="1">
    <location>
        <begin position="679"/>
        <end position="734"/>
    </location>
</feature>
<dbReference type="InterPro" id="IPR030392">
    <property type="entry name" value="S74_ICA"/>
</dbReference>
<organism evidence="3 4">
    <name type="scientific">Aureibacter tunicatorum</name>
    <dbReference type="NCBI Taxonomy" id="866807"/>
    <lineage>
        <taxon>Bacteria</taxon>
        <taxon>Pseudomonadati</taxon>
        <taxon>Bacteroidota</taxon>
        <taxon>Cytophagia</taxon>
        <taxon>Cytophagales</taxon>
        <taxon>Persicobacteraceae</taxon>
        <taxon>Aureibacter</taxon>
    </lineage>
</organism>
<dbReference type="EMBL" id="JAVDQD010000015">
    <property type="protein sequence ID" value="MDR6242009.1"/>
    <property type="molecule type" value="Genomic_DNA"/>
</dbReference>